<feature type="region of interest" description="Disordered" evidence="1">
    <location>
        <begin position="76"/>
        <end position="105"/>
    </location>
</feature>
<name>A0A8H3FMF4_9LECA</name>
<feature type="compositionally biased region" description="Low complexity" evidence="1">
    <location>
        <begin position="76"/>
        <end position="95"/>
    </location>
</feature>
<keyword evidence="3" id="KW-1185">Reference proteome</keyword>
<protein>
    <submittedName>
        <fullName evidence="2">Uncharacterized protein</fullName>
    </submittedName>
</protein>
<dbReference type="EMBL" id="CAJPDS010000041">
    <property type="protein sequence ID" value="CAF9926475.1"/>
    <property type="molecule type" value="Genomic_DNA"/>
</dbReference>
<accession>A0A8H3FMF4</accession>
<dbReference type="AlphaFoldDB" id="A0A8H3FMF4"/>
<reference evidence="2" key="1">
    <citation type="submission" date="2021-03" db="EMBL/GenBank/DDBJ databases">
        <authorList>
            <person name="Tagirdzhanova G."/>
        </authorList>
    </citation>
    <scope>NUCLEOTIDE SEQUENCE</scope>
</reference>
<gene>
    <name evidence="2" type="ORF">HETSPECPRED_006343</name>
</gene>
<comment type="caution">
    <text evidence="2">The sequence shown here is derived from an EMBL/GenBank/DDBJ whole genome shotgun (WGS) entry which is preliminary data.</text>
</comment>
<organism evidence="2 3">
    <name type="scientific">Heterodermia speciosa</name>
    <dbReference type="NCBI Taxonomy" id="116794"/>
    <lineage>
        <taxon>Eukaryota</taxon>
        <taxon>Fungi</taxon>
        <taxon>Dikarya</taxon>
        <taxon>Ascomycota</taxon>
        <taxon>Pezizomycotina</taxon>
        <taxon>Lecanoromycetes</taxon>
        <taxon>OSLEUM clade</taxon>
        <taxon>Lecanoromycetidae</taxon>
        <taxon>Caliciales</taxon>
        <taxon>Physciaceae</taxon>
        <taxon>Heterodermia</taxon>
    </lineage>
</organism>
<evidence type="ECO:0000256" key="1">
    <source>
        <dbReference type="SAM" id="MobiDB-lite"/>
    </source>
</evidence>
<proteinExistence type="predicted"/>
<sequence length="213" mass="23906">MPLDVLEVLRSSDDFLPLLAAEMTASPALDPQRPHTMPARATFKASDQEVTGQEAAQHVSPLQPVEPVQSPLLQPQLQPWQQQHEQQSQLQGQKQPHQRSVQQLHQECLPSSHLQEQQQLQQHQHQHLAQLQHVRHVMPTQAAQLAVQHQAAASLAKDANLPGPMPYAEQHQEPPLLVQSRQRALMQLQSHALTSAVKPEAVLQQQQKQVLPQ</sequence>
<dbReference type="Proteomes" id="UP000664521">
    <property type="component" value="Unassembled WGS sequence"/>
</dbReference>
<evidence type="ECO:0000313" key="2">
    <source>
        <dbReference type="EMBL" id="CAF9926475.1"/>
    </source>
</evidence>
<evidence type="ECO:0000313" key="3">
    <source>
        <dbReference type="Proteomes" id="UP000664521"/>
    </source>
</evidence>